<dbReference type="GeneID" id="105045992"/>
<dbReference type="PROSITE" id="PS50811">
    <property type="entry name" value="WRKY"/>
    <property type="match status" value="1"/>
</dbReference>
<dbReference type="FunCoup" id="A0A6I9R8T7">
    <property type="interactions" value="76"/>
</dbReference>
<dbReference type="InterPro" id="IPR003657">
    <property type="entry name" value="WRKY_dom"/>
</dbReference>
<dbReference type="SMART" id="SM00774">
    <property type="entry name" value="WRKY"/>
    <property type="match status" value="1"/>
</dbReference>
<dbReference type="SUPFAM" id="SSF118290">
    <property type="entry name" value="WRKY DNA-binding domain"/>
    <property type="match status" value="1"/>
</dbReference>
<dbReference type="Proteomes" id="UP000504607">
    <property type="component" value="Chromosome 5"/>
</dbReference>
<sequence length="310" mass="34823">MKQRAEASSTSELLACDVEAAMKEIDRGHELMTQLRALLIPLLPAGGLTELAGDLFEEILKSSTMALSRLRDCSCGLSASSDSDDDRRNKLVVDGKRKSTEERERPDGRRRRKQLDSWSIVTSVPHYDGHQWRKYGQKTINNAKYPRSYYRCTNSKDQGCRATKTVQQEDRDSDPPKFLVTYSMQHTCKNVDINSPFIVDSAPRNTPILGSESEYSLCYQPSPSSIVTENQSQGYSPLIADKLPTDELLSGLLAPATPIGTPGLVDEISNIFSPLYTDWDMMMDAVDLTEVKISEKEISFESPWWLREVS</sequence>
<dbReference type="InterPro" id="IPR044810">
    <property type="entry name" value="WRKY_plant"/>
</dbReference>
<gene>
    <name evidence="9" type="primary">LOC105045992</name>
</gene>
<dbReference type="GO" id="GO:0043565">
    <property type="term" value="F:sequence-specific DNA binding"/>
    <property type="evidence" value="ECO:0007669"/>
    <property type="project" value="InterPro"/>
</dbReference>
<evidence type="ECO:0000256" key="2">
    <source>
        <dbReference type="ARBA" id="ARBA00023015"/>
    </source>
</evidence>
<dbReference type="InterPro" id="IPR036576">
    <property type="entry name" value="WRKY_dom_sf"/>
</dbReference>
<feature type="domain" description="WRKY" evidence="7">
    <location>
        <begin position="128"/>
        <end position="186"/>
    </location>
</feature>
<dbReference type="RefSeq" id="XP_010922758.1">
    <property type="nucleotide sequence ID" value="XM_010924456.3"/>
</dbReference>
<feature type="region of interest" description="Disordered" evidence="6">
    <location>
        <begin position="77"/>
        <end position="114"/>
    </location>
</feature>
<dbReference type="PANTHER" id="PTHR31282">
    <property type="entry name" value="WRKY TRANSCRIPTION FACTOR 21-RELATED"/>
    <property type="match status" value="1"/>
</dbReference>
<reference evidence="9" key="1">
    <citation type="submission" date="2025-08" db="UniProtKB">
        <authorList>
            <consortium name="RefSeq"/>
        </authorList>
    </citation>
    <scope>IDENTIFICATION</scope>
</reference>
<proteinExistence type="predicted"/>
<evidence type="ECO:0000313" key="8">
    <source>
        <dbReference type="Proteomes" id="UP000504607"/>
    </source>
</evidence>
<comment type="subcellular location">
    <subcellularLocation>
        <location evidence="1">Nucleus</location>
    </subcellularLocation>
</comment>
<keyword evidence="2" id="KW-0805">Transcription regulation</keyword>
<dbReference type="KEGG" id="egu:105045992"/>
<dbReference type="Gene3D" id="2.20.25.80">
    <property type="entry name" value="WRKY domain"/>
    <property type="match status" value="1"/>
</dbReference>
<feature type="compositionally biased region" description="Basic and acidic residues" evidence="6">
    <location>
        <begin position="85"/>
        <end position="107"/>
    </location>
</feature>
<accession>A0A6I9R8T7</accession>
<dbReference type="InParanoid" id="A0A6I9R8T7"/>
<evidence type="ECO:0000313" key="9">
    <source>
        <dbReference type="RefSeq" id="XP_010922758.1"/>
    </source>
</evidence>
<keyword evidence="5" id="KW-0539">Nucleus</keyword>
<dbReference type="GO" id="GO:0003700">
    <property type="term" value="F:DNA-binding transcription factor activity"/>
    <property type="evidence" value="ECO:0007669"/>
    <property type="project" value="InterPro"/>
</dbReference>
<evidence type="ECO:0000259" key="7">
    <source>
        <dbReference type="PROSITE" id="PS50811"/>
    </source>
</evidence>
<protein>
    <submittedName>
        <fullName evidence="9">Probable WRKY transcription factor 70</fullName>
    </submittedName>
</protein>
<evidence type="ECO:0000256" key="6">
    <source>
        <dbReference type="SAM" id="MobiDB-lite"/>
    </source>
</evidence>
<dbReference type="Pfam" id="PF03106">
    <property type="entry name" value="WRKY"/>
    <property type="match status" value="1"/>
</dbReference>
<keyword evidence="8" id="KW-1185">Reference proteome</keyword>
<organism evidence="8 9">
    <name type="scientific">Elaeis guineensis var. tenera</name>
    <name type="common">Oil palm</name>
    <dbReference type="NCBI Taxonomy" id="51953"/>
    <lineage>
        <taxon>Eukaryota</taxon>
        <taxon>Viridiplantae</taxon>
        <taxon>Streptophyta</taxon>
        <taxon>Embryophyta</taxon>
        <taxon>Tracheophyta</taxon>
        <taxon>Spermatophyta</taxon>
        <taxon>Magnoliopsida</taxon>
        <taxon>Liliopsida</taxon>
        <taxon>Arecaceae</taxon>
        <taxon>Arecoideae</taxon>
        <taxon>Cocoseae</taxon>
        <taxon>Elaeidinae</taxon>
        <taxon>Elaeis</taxon>
    </lineage>
</organism>
<keyword evidence="3" id="KW-0238">DNA-binding</keyword>
<evidence type="ECO:0000256" key="4">
    <source>
        <dbReference type="ARBA" id="ARBA00023163"/>
    </source>
</evidence>
<evidence type="ECO:0000256" key="5">
    <source>
        <dbReference type="ARBA" id="ARBA00023242"/>
    </source>
</evidence>
<name>A0A6I9R8T7_ELAGV</name>
<keyword evidence="4" id="KW-0804">Transcription</keyword>
<dbReference type="GO" id="GO:0005634">
    <property type="term" value="C:nucleus"/>
    <property type="evidence" value="ECO:0007669"/>
    <property type="project" value="UniProtKB-SubCell"/>
</dbReference>
<evidence type="ECO:0000256" key="1">
    <source>
        <dbReference type="ARBA" id="ARBA00004123"/>
    </source>
</evidence>
<dbReference type="AlphaFoldDB" id="A0A6I9R8T7"/>
<dbReference type="OrthoDB" id="2021064at2759"/>
<evidence type="ECO:0000256" key="3">
    <source>
        <dbReference type="ARBA" id="ARBA00023125"/>
    </source>
</evidence>